<dbReference type="InterPro" id="IPR012338">
    <property type="entry name" value="Beta-lactam/transpept-like"/>
</dbReference>
<dbReference type="AlphaFoldDB" id="A0A6J4KXP9"/>
<accession>A0A6J4KXP9</accession>
<evidence type="ECO:0000259" key="1">
    <source>
        <dbReference type="Pfam" id="PF00144"/>
    </source>
</evidence>
<proteinExistence type="predicted"/>
<feature type="domain" description="Beta-lactamase-related" evidence="1">
    <location>
        <begin position="17"/>
        <end position="316"/>
    </location>
</feature>
<dbReference type="Pfam" id="PF24491">
    <property type="entry name" value="DUF7586"/>
    <property type="match status" value="1"/>
</dbReference>
<dbReference type="InterPro" id="IPR001466">
    <property type="entry name" value="Beta-lactam-related"/>
</dbReference>
<organism evidence="3">
    <name type="scientific">uncultured Nocardioidaceae bacterium</name>
    <dbReference type="NCBI Taxonomy" id="253824"/>
    <lineage>
        <taxon>Bacteria</taxon>
        <taxon>Bacillati</taxon>
        <taxon>Actinomycetota</taxon>
        <taxon>Actinomycetes</taxon>
        <taxon>Propionibacteriales</taxon>
        <taxon>Nocardioidaceae</taxon>
        <taxon>environmental samples</taxon>
    </lineage>
</organism>
<evidence type="ECO:0000313" key="3">
    <source>
        <dbReference type="EMBL" id="CAA9318452.1"/>
    </source>
</evidence>
<dbReference type="Pfam" id="PF00144">
    <property type="entry name" value="Beta-lactamase"/>
    <property type="match status" value="1"/>
</dbReference>
<sequence length="431" mass="46071">MSPLLPATESALLRSLAEVQAQSRQPSVVAGLVRDGSLVWTDYRGQSSGPDMQYRIGSITKTFTAVAVLQCRDDGLLELDDPLGSHLGDGVPFASAPVRRLLSHSAGLPAEPEGPWWERHEGGDFAALSAAVAGQPQVHAVGERFHYTNLGYGLLGELVSRLRGRSWINAVSERVLEPLGMTRTTYGPTALHAQGYSVHPYAGTLDEEPHTDTGAMAPAGQLWSTVEDLARYAGFWIAGGDAAVLAPSSVTEMCTPAAGEPGAVTPSVYGLGVQLFARADRTLIGHGGSMPGFLAGFVVDSTRRTAGIAMSNGTAGSTPMLASTLVDTIEELEPPLPTEWVPEPIVLGADELLGLWYWGNTPMTFAVRSGHLVIDHVVPGRRTRLVREVADVWRCLDHYYAGELLRVVRADDGAVSHLDLITYRLTRAAYA</sequence>
<gene>
    <name evidence="3" type="ORF">AVDCRST_MAG46-667</name>
</gene>
<reference evidence="3" key="1">
    <citation type="submission" date="2020-02" db="EMBL/GenBank/DDBJ databases">
        <authorList>
            <person name="Meier V. D."/>
        </authorList>
    </citation>
    <scope>NUCLEOTIDE SEQUENCE</scope>
    <source>
        <strain evidence="3">AVDCRST_MAG46</strain>
    </source>
</reference>
<feature type="domain" description="DUF7586" evidence="2">
    <location>
        <begin position="350"/>
        <end position="427"/>
    </location>
</feature>
<dbReference type="InterPro" id="IPR050491">
    <property type="entry name" value="AmpC-like"/>
</dbReference>
<dbReference type="EMBL" id="CADCUD010000052">
    <property type="protein sequence ID" value="CAA9318452.1"/>
    <property type="molecule type" value="Genomic_DNA"/>
</dbReference>
<dbReference type="InterPro" id="IPR056008">
    <property type="entry name" value="DUF7586"/>
</dbReference>
<dbReference type="PANTHER" id="PTHR46825:SF7">
    <property type="entry name" value="D-ALANYL-D-ALANINE CARBOXYPEPTIDASE"/>
    <property type="match status" value="1"/>
</dbReference>
<dbReference type="PANTHER" id="PTHR46825">
    <property type="entry name" value="D-ALANYL-D-ALANINE-CARBOXYPEPTIDASE/ENDOPEPTIDASE AMPH"/>
    <property type="match status" value="1"/>
</dbReference>
<name>A0A6J4KXP9_9ACTN</name>
<protein>
    <submittedName>
        <fullName evidence="3">Beta-lactamase class C-like and penicillin binding proteins (PBPs) superfamily</fullName>
    </submittedName>
</protein>
<evidence type="ECO:0000259" key="2">
    <source>
        <dbReference type="Pfam" id="PF24491"/>
    </source>
</evidence>
<dbReference type="Gene3D" id="3.40.710.10">
    <property type="entry name" value="DD-peptidase/beta-lactamase superfamily"/>
    <property type="match status" value="1"/>
</dbReference>
<dbReference type="SUPFAM" id="SSF56601">
    <property type="entry name" value="beta-lactamase/transpeptidase-like"/>
    <property type="match status" value="1"/>
</dbReference>